<dbReference type="InterPro" id="IPR002509">
    <property type="entry name" value="NODB_dom"/>
</dbReference>
<feature type="domain" description="NodB homology" evidence="1">
    <location>
        <begin position="7"/>
        <end position="122"/>
    </location>
</feature>
<dbReference type="SUPFAM" id="SSF88713">
    <property type="entry name" value="Glycoside hydrolase/deacetylase"/>
    <property type="match status" value="1"/>
</dbReference>
<name>A0ABV8QMX6_9BACT</name>
<dbReference type="RefSeq" id="WP_379706204.1">
    <property type="nucleotide sequence ID" value="NZ_JBHSCZ010000001.1"/>
</dbReference>
<organism evidence="2 3">
    <name type="scientific">Ferruginibacter yonginensis</name>
    <dbReference type="NCBI Taxonomy" id="1310416"/>
    <lineage>
        <taxon>Bacteria</taxon>
        <taxon>Pseudomonadati</taxon>
        <taxon>Bacteroidota</taxon>
        <taxon>Chitinophagia</taxon>
        <taxon>Chitinophagales</taxon>
        <taxon>Chitinophagaceae</taxon>
        <taxon>Ferruginibacter</taxon>
    </lineage>
</organism>
<gene>
    <name evidence="2" type="ORF">ACFOWM_01730</name>
</gene>
<protein>
    <submittedName>
        <fullName evidence="2">Polysaccharide deacetylase family protein</fullName>
    </submittedName>
</protein>
<evidence type="ECO:0000313" key="3">
    <source>
        <dbReference type="Proteomes" id="UP001595907"/>
    </source>
</evidence>
<dbReference type="Gene3D" id="3.20.20.370">
    <property type="entry name" value="Glycoside hydrolase/deacetylase"/>
    <property type="match status" value="1"/>
</dbReference>
<dbReference type="PANTHER" id="PTHR47561">
    <property type="entry name" value="POLYSACCHARIDE DEACETYLASE FAMILY PROTEIN (AFU_ORTHOLOGUE AFUA_6G05030)"/>
    <property type="match status" value="1"/>
</dbReference>
<evidence type="ECO:0000313" key="2">
    <source>
        <dbReference type="EMBL" id="MFC4261586.1"/>
    </source>
</evidence>
<dbReference type="Proteomes" id="UP001595907">
    <property type="component" value="Unassembled WGS sequence"/>
</dbReference>
<comment type="caution">
    <text evidence="2">The sequence shown here is derived from an EMBL/GenBank/DDBJ whole genome shotgun (WGS) entry which is preliminary data.</text>
</comment>
<dbReference type="Pfam" id="PF01522">
    <property type="entry name" value="Polysacc_deac_1"/>
    <property type="match status" value="1"/>
</dbReference>
<evidence type="ECO:0000259" key="1">
    <source>
        <dbReference type="Pfam" id="PF01522"/>
    </source>
</evidence>
<dbReference type="PANTHER" id="PTHR47561:SF1">
    <property type="entry name" value="POLYSACCHARIDE DEACETYLASE FAMILY PROTEIN (AFU_ORTHOLOGUE AFUA_6G05030)"/>
    <property type="match status" value="1"/>
</dbReference>
<keyword evidence="3" id="KW-1185">Reference proteome</keyword>
<accession>A0ABV8QMX6</accession>
<reference evidence="3" key="1">
    <citation type="journal article" date="2019" name="Int. J. Syst. Evol. Microbiol.">
        <title>The Global Catalogue of Microorganisms (GCM) 10K type strain sequencing project: providing services to taxonomists for standard genome sequencing and annotation.</title>
        <authorList>
            <consortium name="The Broad Institute Genomics Platform"/>
            <consortium name="The Broad Institute Genome Sequencing Center for Infectious Disease"/>
            <person name="Wu L."/>
            <person name="Ma J."/>
        </authorList>
    </citation>
    <scope>NUCLEOTIDE SEQUENCE [LARGE SCALE GENOMIC DNA]</scope>
    <source>
        <strain evidence="3">CECT 8289</strain>
    </source>
</reference>
<sequence length="258" mass="30190">MRSKAFVLLTFDVEEFDLPIEYNDIISMDEQLAIGKKGLNEILSIVEQCKVSATLFTTAHFANNNKDEIKKAAYFHEIASHCYYHGSFKEDDVIQSKIILEQIIEKEVVGFRMPRFKQIEKTLIKNAGYLYDSSINPTYIPGRYNNLNKSTKALIEDEITIVPVSVTPFFRFPLFWLSFKNLPYWIYKRLALYTLKKQGFLSLYFHPWEFIDITSYKIPSYTKKNCKGILSAKLIRLINELKQNATFITMQDYITDHI</sequence>
<dbReference type="EMBL" id="JBHSCZ010000001">
    <property type="protein sequence ID" value="MFC4261586.1"/>
    <property type="molecule type" value="Genomic_DNA"/>
</dbReference>
<dbReference type="InterPro" id="IPR011330">
    <property type="entry name" value="Glyco_hydro/deAcase_b/a-brl"/>
</dbReference>
<proteinExistence type="predicted"/>